<dbReference type="RefSeq" id="WP_111716790.1">
    <property type="nucleotide sequence ID" value="NZ_JBHSSR010000016.1"/>
</dbReference>
<gene>
    <name evidence="1" type="ORF">BHU61_10650</name>
</gene>
<name>A0A327ZSL1_9STAP</name>
<organism evidence="1 2">
    <name type="scientific">Macrococcus epidermidis</name>
    <dbReference type="NCBI Taxonomy" id="1902580"/>
    <lineage>
        <taxon>Bacteria</taxon>
        <taxon>Bacillati</taxon>
        <taxon>Bacillota</taxon>
        <taxon>Bacilli</taxon>
        <taxon>Bacillales</taxon>
        <taxon>Staphylococcaceae</taxon>
        <taxon>Macrococcus</taxon>
    </lineage>
</organism>
<sequence length="64" mass="7694">MGQTAIQKYIEDYLDKNPEKAPLFKKVKSEVNMEVMIFKRKNRLKRFSKIATDKSNFKNKNKRK</sequence>
<dbReference type="Proteomes" id="UP000249808">
    <property type="component" value="Unassembled WGS sequence"/>
</dbReference>
<dbReference type="AlphaFoldDB" id="A0A327ZSL1"/>
<proteinExistence type="predicted"/>
<reference evidence="1 2" key="1">
    <citation type="journal article" date="2018" name="Front. Microbiol.">
        <title>Description and Comparative Genomics of Macrococcus caseolyticus subsp. hominis subsp. nov., Macrococcus goetzii sp. nov., Macrococcus epidermidis sp. nov., and Macrococcus bohemicus sp. nov., Novel Macrococci From Human Clinical Material With Virulence Potential and Suspected Uptake of Foreign DNA by Natural Transformation.</title>
        <authorList>
            <person name="Maslanova I."/>
            <person name="Wertheimer Z."/>
            <person name="Sedlacek I."/>
            <person name="Svec P."/>
            <person name="Indrakova A."/>
            <person name="Kovarovic V."/>
            <person name="Schumann P."/>
            <person name="Sproer C."/>
            <person name="Kralova S."/>
            <person name="Sedo O."/>
            <person name="Kristofova L."/>
            <person name="Vrbovska V."/>
            <person name="Fuzik T."/>
            <person name="Petras P."/>
            <person name="Zdrahal Z."/>
            <person name="Ruzickova V."/>
            <person name="Doskar J."/>
            <person name="Pantucek R."/>
        </authorList>
    </citation>
    <scope>NUCLEOTIDE SEQUENCE [LARGE SCALE GENOMIC DNA]</scope>
    <source>
        <strain evidence="1 2">01/688</strain>
    </source>
</reference>
<dbReference type="EMBL" id="PZJH01000006">
    <property type="protein sequence ID" value="RAK43998.1"/>
    <property type="molecule type" value="Genomic_DNA"/>
</dbReference>
<keyword evidence="2" id="KW-1185">Reference proteome</keyword>
<protein>
    <submittedName>
        <fullName evidence="1">Uncharacterized protein</fullName>
    </submittedName>
</protein>
<evidence type="ECO:0000313" key="1">
    <source>
        <dbReference type="EMBL" id="RAK43998.1"/>
    </source>
</evidence>
<evidence type="ECO:0000313" key="2">
    <source>
        <dbReference type="Proteomes" id="UP000249808"/>
    </source>
</evidence>
<accession>A0A327ZSL1</accession>
<comment type="caution">
    <text evidence="1">The sequence shown here is derived from an EMBL/GenBank/DDBJ whole genome shotgun (WGS) entry which is preliminary data.</text>
</comment>